<dbReference type="AlphaFoldDB" id="A0A0D8FSI9"/>
<dbReference type="Proteomes" id="UP000032336">
    <property type="component" value="Unassembled WGS sequence"/>
</dbReference>
<protein>
    <submittedName>
        <fullName evidence="2">Uncharacterized protein</fullName>
    </submittedName>
</protein>
<name>A0A0D8FSI9_9ACTN</name>
<feature type="transmembrane region" description="Helical" evidence="1">
    <location>
        <begin position="395"/>
        <end position="418"/>
    </location>
</feature>
<evidence type="ECO:0000313" key="3">
    <source>
        <dbReference type="Proteomes" id="UP000032336"/>
    </source>
</evidence>
<keyword evidence="1" id="KW-0812">Transmembrane</keyword>
<feature type="transmembrane region" description="Helical" evidence="1">
    <location>
        <begin position="168"/>
        <end position="193"/>
    </location>
</feature>
<accession>A0A0D8FSI9</accession>
<keyword evidence="3" id="KW-1185">Reference proteome</keyword>
<evidence type="ECO:0000313" key="2">
    <source>
        <dbReference type="EMBL" id="KJE76111.1"/>
    </source>
</evidence>
<keyword evidence="1" id="KW-0472">Membrane</keyword>
<feature type="transmembrane region" description="Helical" evidence="1">
    <location>
        <begin position="272"/>
        <end position="293"/>
    </location>
</feature>
<reference evidence="2 3" key="1">
    <citation type="submission" date="2015-01" db="EMBL/GenBank/DDBJ databases">
        <title>Draft genome of the acidophilic iron oxidizer Ferrimicrobium acidiphilum strain T23.</title>
        <authorList>
            <person name="Poehlein A."/>
            <person name="Eisen S."/>
            <person name="Schloemann M."/>
            <person name="Johnson B.D."/>
            <person name="Daniel R."/>
            <person name="Muehling M."/>
        </authorList>
    </citation>
    <scope>NUCLEOTIDE SEQUENCE [LARGE SCALE GENOMIC DNA]</scope>
    <source>
        <strain evidence="2 3">T23</strain>
    </source>
</reference>
<gene>
    <name evidence="2" type="ORF">FEAC_20930</name>
</gene>
<feature type="transmembrane region" description="Helical" evidence="1">
    <location>
        <begin position="333"/>
        <end position="352"/>
    </location>
</feature>
<feature type="transmembrane region" description="Helical" evidence="1">
    <location>
        <begin position="199"/>
        <end position="224"/>
    </location>
</feature>
<evidence type="ECO:0000256" key="1">
    <source>
        <dbReference type="SAM" id="Phobius"/>
    </source>
</evidence>
<feature type="transmembrane region" description="Helical" evidence="1">
    <location>
        <begin position="424"/>
        <end position="445"/>
    </location>
</feature>
<feature type="transmembrane region" description="Helical" evidence="1">
    <location>
        <begin position="113"/>
        <end position="132"/>
    </location>
</feature>
<feature type="transmembrane region" description="Helical" evidence="1">
    <location>
        <begin position="138"/>
        <end position="156"/>
    </location>
</feature>
<feature type="transmembrane region" description="Helical" evidence="1">
    <location>
        <begin position="245"/>
        <end position="266"/>
    </location>
</feature>
<sequence>MAGEDRAFRGDDPVSVIQAGRSGSWQDRPPGLPGAVPPPSVPLAFLAAASAGLIACGVAWIWARSLAASDPTTDPVVTAVHFGVLATLAMGVIGAMHQFTPVITGRPLRSIRLARATFVTWLAASWLLPIGIATEQVGITAASGALAGVGIILLVVNLTQPLSVKGKGVVVTALRFSLVGALLTTFLGIAFVGDRQGHWFHLAGHVEIAMAVIGLFGWLGIAYVGIAEKLWSMFMLAHIPGVHRAGLIAVWAIPPGAALLAAGLAWNILDLALPGALILAVGLGAHLLSLYIHIRHRRRKADLHLVFVMTSALWLLVGVGLTIGSVFTLGHHFHLGVALAAAAMAAFGGWLLEALVGHVHKVVPFILWSALRARGVAVGPSGKQLMFADLYSQQLATVTYVTVSVGIAALCLGLGASLSAATALAGLLFILTGFAVAVNLSWLPIRMLATVAR</sequence>
<dbReference type="STRING" id="1121877.FEAC_20930"/>
<feature type="transmembrane region" description="Helical" evidence="1">
    <location>
        <begin position="75"/>
        <end position="93"/>
    </location>
</feature>
<feature type="transmembrane region" description="Helical" evidence="1">
    <location>
        <begin position="43"/>
        <end position="63"/>
    </location>
</feature>
<organism evidence="2 3">
    <name type="scientific">Ferrimicrobium acidiphilum DSM 19497</name>
    <dbReference type="NCBI Taxonomy" id="1121877"/>
    <lineage>
        <taxon>Bacteria</taxon>
        <taxon>Bacillati</taxon>
        <taxon>Actinomycetota</taxon>
        <taxon>Acidimicrobiia</taxon>
        <taxon>Acidimicrobiales</taxon>
        <taxon>Acidimicrobiaceae</taxon>
        <taxon>Ferrimicrobium</taxon>
    </lineage>
</organism>
<feature type="transmembrane region" description="Helical" evidence="1">
    <location>
        <begin position="305"/>
        <end position="327"/>
    </location>
</feature>
<comment type="caution">
    <text evidence="2">The sequence shown here is derived from an EMBL/GenBank/DDBJ whole genome shotgun (WGS) entry which is preliminary data.</text>
</comment>
<keyword evidence="1" id="KW-1133">Transmembrane helix</keyword>
<dbReference type="EMBL" id="JXUW01000021">
    <property type="protein sequence ID" value="KJE76111.1"/>
    <property type="molecule type" value="Genomic_DNA"/>
</dbReference>
<dbReference type="eggNOG" id="COG3278">
    <property type="taxonomic scope" value="Bacteria"/>
</dbReference>
<proteinExistence type="predicted"/>